<keyword evidence="2" id="KW-1185">Reference proteome</keyword>
<name>A0AAV3RAY8_LITER</name>
<sequence>MKISIKTKRRHNFSPFVINKKGGSLKHSVHITVGKKGNWWMESLDALSPRRWLPASCPSKSEISRCRYTKIIAPFDVDVPSSEAPQRLGAIWLDLLLRHSTGRGLNVWASPRHHHLHLLTHQDPLNLLRLTDVYV</sequence>
<dbReference type="AlphaFoldDB" id="A0AAV3RAY8"/>
<reference evidence="1 2" key="1">
    <citation type="submission" date="2024-01" db="EMBL/GenBank/DDBJ databases">
        <title>The complete chloroplast genome sequence of Lithospermum erythrorhizon: insights into the phylogenetic relationship among Boraginaceae species and the maternal lineages of purple gromwells.</title>
        <authorList>
            <person name="Okada T."/>
            <person name="Watanabe K."/>
        </authorList>
    </citation>
    <scope>NUCLEOTIDE SEQUENCE [LARGE SCALE GENOMIC DNA]</scope>
</reference>
<dbReference type="Proteomes" id="UP001454036">
    <property type="component" value="Unassembled WGS sequence"/>
</dbReference>
<organism evidence="1 2">
    <name type="scientific">Lithospermum erythrorhizon</name>
    <name type="common">Purple gromwell</name>
    <name type="synonym">Lithospermum officinale var. erythrorhizon</name>
    <dbReference type="NCBI Taxonomy" id="34254"/>
    <lineage>
        <taxon>Eukaryota</taxon>
        <taxon>Viridiplantae</taxon>
        <taxon>Streptophyta</taxon>
        <taxon>Embryophyta</taxon>
        <taxon>Tracheophyta</taxon>
        <taxon>Spermatophyta</taxon>
        <taxon>Magnoliopsida</taxon>
        <taxon>eudicotyledons</taxon>
        <taxon>Gunneridae</taxon>
        <taxon>Pentapetalae</taxon>
        <taxon>asterids</taxon>
        <taxon>lamiids</taxon>
        <taxon>Boraginales</taxon>
        <taxon>Boraginaceae</taxon>
        <taxon>Boraginoideae</taxon>
        <taxon>Lithospermeae</taxon>
        <taxon>Lithospermum</taxon>
    </lineage>
</organism>
<evidence type="ECO:0000313" key="2">
    <source>
        <dbReference type="Proteomes" id="UP001454036"/>
    </source>
</evidence>
<protein>
    <submittedName>
        <fullName evidence="1">Uncharacterized protein</fullName>
    </submittedName>
</protein>
<proteinExistence type="predicted"/>
<gene>
    <name evidence="1" type="ORF">LIER_26582</name>
</gene>
<comment type="caution">
    <text evidence="1">The sequence shown here is derived from an EMBL/GenBank/DDBJ whole genome shotgun (WGS) entry which is preliminary data.</text>
</comment>
<dbReference type="EMBL" id="BAABME010008308">
    <property type="protein sequence ID" value="GAA0172841.1"/>
    <property type="molecule type" value="Genomic_DNA"/>
</dbReference>
<accession>A0AAV3RAY8</accession>
<evidence type="ECO:0000313" key="1">
    <source>
        <dbReference type="EMBL" id="GAA0172841.1"/>
    </source>
</evidence>